<keyword evidence="2" id="KW-1185">Reference proteome</keyword>
<dbReference type="RefSeq" id="WP_204195019.1">
    <property type="nucleotide sequence ID" value="NZ_JAFEMC010000001.1"/>
</dbReference>
<sequence length="160" mass="17289">MGRDTVQEMMMTYLLGTGLMLGLASATIPAATIDHSITIDHRTGPIDARYRGTVAVEHKQVGSIAPPGRASTLRCMWSANMIVDRHATAATGTTMMRNIVRDNVVSGSRPGWCDKHRGSIAKEVAAKVKDMDSHVVAVAQEDHDVLRAELDRAHGETRTG</sequence>
<evidence type="ECO:0000313" key="2">
    <source>
        <dbReference type="Proteomes" id="UP000763641"/>
    </source>
</evidence>
<dbReference type="Proteomes" id="UP000763641">
    <property type="component" value="Unassembled WGS sequence"/>
</dbReference>
<evidence type="ECO:0000313" key="1">
    <source>
        <dbReference type="EMBL" id="MBM6575487.1"/>
    </source>
</evidence>
<gene>
    <name evidence="1" type="ORF">ILT43_03830</name>
</gene>
<name>A0ABS2D3J9_9SPHN</name>
<reference evidence="1 2" key="1">
    <citation type="submission" date="2020-12" db="EMBL/GenBank/DDBJ databases">
        <title>Sphingomonas sp.</title>
        <authorList>
            <person name="Kim M.K."/>
        </authorList>
    </citation>
    <scope>NUCLEOTIDE SEQUENCE [LARGE SCALE GENOMIC DNA]</scope>
    <source>
        <strain evidence="1 2">BT552</strain>
    </source>
</reference>
<organism evidence="1 2">
    <name type="scientific">Sphingomonas longa</name>
    <dbReference type="NCBI Taxonomy" id="2778730"/>
    <lineage>
        <taxon>Bacteria</taxon>
        <taxon>Pseudomonadati</taxon>
        <taxon>Pseudomonadota</taxon>
        <taxon>Alphaproteobacteria</taxon>
        <taxon>Sphingomonadales</taxon>
        <taxon>Sphingomonadaceae</taxon>
        <taxon>Sphingomonas</taxon>
    </lineage>
</organism>
<accession>A0ABS2D3J9</accession>
<proteinExistence type="predicted"/>
<comment type="caution">
    <text evidence="1">The sequence shown here is derived from an EMBL/GenBank/DDBJ whole genome shotgun (WGS) entry which is preliminary data.</text>
</comment>
<protein>
    <recommendedName>
        <fullName evidence="3">UrcA family protein</fullName>
    </recommendedName>
</protein>
<evidence type="ECO:0008006" key="3">
    <source>
        <dbReference type="Google" id="ProtNLM"/>
    </source>
</evidence>
<dbReference type="EMBL" id="JAFEMC010000001">
    <property type="protein sequence ID" value="MBM6575487.1"/>
    <property type="molecule type" value="Genomic_DNA"/>
</dbReference>